<proteinExistence type="predicted"/>
<dbReference type="GO" id="GO:0031507">
    <property type="term" value="P:heterochromatin formation"/>
    <property type="evidence" value="ECO:0007669"/>
    <property type="project" value="InterPro"/>
</dbReference>
<dbReference type="Proteomes" id="UP000179807">
    <property type="component" value="Unassembled WGS sequence"/>
</dbReference>
<dbReference type="Gene3D" id="2.40.50.40">
    <property type="match status" value="1"/>
</dbReference>
<dbReference type="CDD" id="cd00024">
    <property type="entry name" value="CD_CSD"/>
    <property type="match status" value="1"/>
</dbReference>
<keyword evidence="4" id="KW-1185">Reference proteome</keyword>
<organism evidence="3 4">
    <name type="scientific">Tritrichomonas foetus</name>
    <dbReference type="NCBI Taxonomy" id="1144522"/>
    <lineage>
        <taxon>Eukaryota</taxon>
        <taxon>Metamonada</taxon>
        <taxon>Parabasalia</taxon>
        <taxon>Tritrichomonadida</taxon>
        <taxon>Tritrichomonadidae</taxon>
        <taxon>Tritrichomonas</taxon>
    </lineage>
</organism>
<dbReference type="SMART" id="SM00298">
    <property type="entry name" value="CHROMO"/>
    <property type="match status" value="1"/>
</dbReference>
<feature type="compositionally biased region" description="Low complexity" evidence="1">
    <location>
        <begin position="293"/>
        <end position="305"/>
    </location>
</feature>
<dbReference type="AlphaFoldDB" id="A0A1J4K9H9"/>
<dbReference type="InterPro" id="IPR016197">
    <property type="entry name" value="Chromo-like_dom_sf"/>
</dbReference>
<dbReference type="SUPFAM" id="SSF54160">
    <property type="entry name" value="Chromo domain-like"/>
    <property type="match status" value="1"/>
</dbReference>
<feature type="region of interest" description="Disordered" evidence="1">
    <location>
        <begin position="1"/>
        <end position="117"/>
    </location>
</feature>
<evidence type="ECO:0000256" key="1">
    <source>
        <dbReference type="SAM" id="MobiDB-lite"/>
    </source>
</evidence>
<dbReference type="Pfam" id="PF00385">
    <property type="entry name" value="Chromo"/>
    <property type="match status" value="1"/>
</dbReference>
<accession>A0A1J4K9H9</accession>
<feature type="compositionally biased region" description="Acidic residues" evidence="1">
    <location>
        <begin position="99"/>
        <end position="117"/>
    </location>
</feature>
<feature type="compositionally biased region" description="Acidic residues" evidence="1">
    <location>
        <begin position="283"/>
        <end position="292"/>
    </location>
</feature>
<dbReference type="PROSITE" id="PS50013">
    <property type="entry name" value="CHROMO_2"/>
    <property type="match status" value="1"/>
</dbReference>
<feature type="compositionally biased region" description="Basic residues" evidence="1">
    <location>
        <begin position="265"/>
        <end position="277"/>
    </location>
</feature>
<reference evidence="3" key="1">
    <citation type="submission" date="2016-10" db="EMBL/GenBank/DDBJ databases">
        <authorList>
            <person name="Benchimol M."/>
            <person name="Almeida L.G."/>
            <person name="Vasconcelos A.T."/>
            <person name="Perreira-Neves A."/>
            <person name="Rosa I.A."/>
            <person name="Tasca T."/>
            <person name="Bogo M.R."/>
            <person name="de Souza W."/>
        </authorList>
    </citation>
    <scope>NUCLEOTIDE SEQUENCE [LARGE SCALE GENOMIC DNA]</scope>
    <source>
        <strain evidence="3">K</strain>
    </source>
</reference>
<dbReference type="GeneID" id="94839404"/>
<dbReference type="PANTHER" id="PTHR47240">
    <property type="entry name" value="CHROMO DOMAIN-CONTAINING PROTEIN LHP1"/>
    <property type="match status" value="1"/>
</dbReference>
<dbReference type="InterPro" id="IPR000953">
    <property type="entry name" value="Chromo/chromo_shadow_dom"/>
</dbReference>
<feature type="compositionally biased region" description="Polar residues" evidence="1">
    <location>
        <begin position="7"/>
        <end position="17"/>
    </location>
</feature>
<evidence type="ECO:0000313" key="3">
    <source>
        <dbReference type="EMBL" id="OHT06101.1"/>
    </source>
</evidence>
<gene>
    <name evidence="3" type="ORF">TRFO_26028</name>
</gene>
<evidence type="ECO:0000259" key="2">
    <source>
        <dbReference type="PROSITE" id="PS50013"/>
    </source>
</evidence>
<sequence length="432" mass="49837">MGRRKQNSNAKKVSKATPNKETEPSDHNNNENEDVNSEETNAKNLIPNENSENDENGNENIENENSSNHEDDQSAETNENENLSAQHEINNKEGKGNTNDDDEEEDEEENGNEEEDYVVEAIRDHRLRYRKLQFLLKWKGWPEETNTWEHFESLNCRDLLAEYRNNLLLKTGFDVLSLLPPTQLEAQKNLFKNSPPIVDDKDLDEVGFGLTGKEKSVILKETMESKRQKIIEEKKKKGENVDIENTKLTLTKEILLHPHRNVVQKNKYINKKNKKKQQIFSDTTDESSEPPDESSSPEPELSQESESNRQQENRHKSKHKSDKKTKKSSKKLHKKKKLKKGKTPTAQLTLKELIDSKLLKMFPIPNFEVICPEFQSANPLLSIDDIKVKDGAISYKVKRRALPGEEIPTNVLQTTYPESLCSYLEELLYKKS</sequence>
<protein>
    <recommendedName>
        <fullName evidence="2">Chromo domain-containing protein</fullName>
    </recommendedName>
</protein>
<dbReference type="VEuPathDB" id="TrichDB:TRFO_26028"/>
<feature type="region of interest" description="Disordered" evidence="1">
    <location>
        <begin position="265"/>
        <end position="344"/>
    </location>
</feature>
<feature type="compositionally biased region" description="Polar residues" evidence="1">
    <location>
        <begin position="75"/>
        <end position="88"/>
    </location>
</feature>
<dbReference type="PANTHER" id="PTHR47240:SF2">
    <property type="entry name" value="CHROMO DOMAIN-CONTAINING PROTEIN LHP1"/>
    <property type="match status" value="1"/>
</dbReference>
<feature type="domain" description="Chromo" evidence="2">
    <location>
        <begin position="117"/>
        <end position="165"/>
    </location>
</feature>
<dbReference type="OrthoDB" id="1918685at2759"/>
<dbReference type="EMBL" id="MLAK01000737">
    <property type="protein sequence ID" value="OHT06101.1"/>
    <property type="molecule type" value="Genomic_DNA"/>
</dbReference>
<feature type="compositionally biased region" description="Basic residues" evidence="1">
    <location>
        <begin position="315"/>
        <end position="342"/>
    </location>
</feature>
<dbReference type="InterPro" id="IPR023780">
    <property type="entry name" value="Chromo_domain"/>
</dbReference>
<dbReference type="RefSeq" id="XP_068359237.1">
    <property type="nucleotide sequence ID" value="XM_068504700.1"/>
</dbReference>
<dbReference type="InterPro" id="IPR044251">
    <property type="entry name" value="LHP1-like"/>
</dbReference>
<name>A0A1J4K9H9_9EUKA</name>
<evidence type="ECO:0000313" key="4">
    <source>
        <dbReference type="Proteomes" id="UP000179807"/>
    </source>
</evidence>
<feature type="compositionally biased region" description="Basic and acidic residues" evidence="1">
    <location>
        <begin position="18"/>
        <end position="30"/>
    </location>
</feature>
<comment type="caution">
    <text evidence="3">The sequence shown here is derived from an EMBL/GenBank/DDBJ whole genome shotgun (WGS) entry which is preliminary data.</text>
</comment>